<sequence length="447" mass="51179">MTKIPFITSSTPYNDYDYDDIDRVSGVTYHDTTTESFGMDDLGNRGTVGLRDNTTDTYVVQPYAANEYASIDSVSLTYDNAGNMTADHRGFEYEYDYENRLVKVTNPGQSVTVAEFDYDALGRRIRRIKHDISETRLYFYNDNWQVLEEYDDSNVMKKLYVYGNYIDEVLAAGGTSSVYYLQDHLYSPVALLDTNGSTVERYEYNAYGQATVYTDKGTDGTWLTADDTTSPISALDNEYTFTGRRLDSLHANQLPLMQYRHRYYDPQMGRFLTRDPLGIDPGVMSFPNLFAVRTQYMGGLNLYEYVGSTSILYTDPYGLCKAGETNVCTKTWFLNKDFKFRYRGQIDPWGWFPSIGYIKEIFVRAIWDEKTVTLSVPCDSCTGKWDYANSERKEDVESKKGTEHSSNDAVTYPVKGRTEEVKAALREYARPDLPTEDSTDWSCVIKP</sequence>
<dbReference type="AlphaFoldDB" id="A0A1U9NIU9"/>
<dbReference type="PANTHER" id="PTHR32305">
    <property type="match status" value="1"/>
</dbReference>
<dbReference type="InterPro" id="IPR022385">
    <property type="entry name" value="Rhs_assc_core"/>
</dbReference>
<evidence type="ECO:0000256" key="1">
    <source>
        <dbReference type="ARBA" id="ARBA00022737"/>
    </source>
</evidence>
<feature type="domain" description="Teneurin-like YD-shell" evidence="2">
    <location>
        <begin position="8"/>
        <end position="211"/>
    </location>
</feature>
<dbReference type="OrthoDB" id="291501at2"/>
<dbReference type="KEGG" id="alus:STSP2_00583"/>
<keyword evidence="1" id="KW-0677">Repeat</keyword>
<keyword evidence="4" id="KW-1185">Reference proteome</keyword>
<protein>
    <submittedName>
        <fullName evidence="3">Cell wall-associated polypeptide CWBP200</fullName>
    </submittedName>
</protein>
<dbReference type="EMBL" id="CP019791">
    <property type="protein sequence ID" value="AQT67436.1"/>
    <property type="molecule type" value="Genomic_DNA"/>
</dbReference>
<dbReference type="RefSeq" id="WP_146659679.1">
    <property type="nucleotide sequence ID" value="NZ_CP019791.1"/>
</dbReference>
<reference evidence="4" key="1">
    <citation type="submission" date="2017-02" db="EMBL/GenBank/DDBJ databases">
        <title>Comparative genomics and description of representatives of a novel lineage of planctomycetes thriving in anoxic sediments.</title>
        <authorList>
            <person name="Spring S."/>
            <person name="Bunk B."/>
            <person name="Sproer C."/>
        </authorList>
    </citation>
    <scope>NUCLEOTIDE SEQUENCE [LARGE SCALE GENOMIC DNA]</scope>
    <source>
        <strain evidence="4">ST-NAGAB-D1</strain>
    </source>
</reference>
<evidence type="ECO:0000313" key="3">
    <source>
        <dbReference type="EMBL" id="AQT67436.1"/>
    </source>
</evidence>
<dbReference type="NCBIfam" id="TIGR03696">
    <property type="entry name" value="Rhs_assc_core"/>
    <property type="match status" value="1"/>
</dbReference>
<dbReference type="InterPro" id="IPR056823">
    <property type="entry name" value="TEN-like_YD-shell"/>
</dbReference>
<dbReference type="Proteomes" id="UP000189674">
    <property type="component" value="Chromosome"/>
</dbReference>
<accession>A0A1U9NIU9</accession>
<dbReference type="InterPro" id="IPR050708">
    <property type="entry name" value="T6SS_VgrG/RHS"/>
</dbReference>
<dbReference type="Pfam" id="PF25023">
    <property type="entry name" value="TEN_YD-shell"/>
    <property type="match status" value="1"/>
</dbReference>
<dbReference type="InterPro" id="IPR006530">
    <property type="entry name" value="YD"/>
</dbReference>
<dbReference type="NCBIfam" id="TIGR01643">
    <property type="entry name" value="YD_repeat_2x"/>
    <property type="match status" value="1"/>
</dbReference>
<evidence type="ECO:0000259" key="2">
    <source>
        <dbReference type="Pfam" id="PF25023"/>
    </source>
</evidence>
<dbReference type="Gene3D" id="2.180.10.10">
    <property type="entry name" value="RHS repeat-associated core"/>
    <property type="match status" value="1"/>
</dbReference>
<evidence type="ECO:0000313" key="4">
    <source>
        <dbReference type="Proteomes" id="UP000189674"/>
    </source>
</evidence>
<name>A0A1U9NIU9_9BACT</name>
<organism evidence="3 4">
    <name type="scientific">Anaerohalosphaera lusitana</name>
    <dbReference type="NCBI Taxonomy" id="1936003"/>
    <lineage>
        <taxon>Bacteria</taxon>
        <taxon>Pseudomonadati</taxon>
        <taxon>Planctomycetota</taxon>
        <taxon>Phycisphaerae</taxon>
        <taxon>Sedimentisphaerales</taxon>
        <taxon>Anaerohalosphaeraceae</taxon>
        <taxon>Anaerohalosphaera</taxon>
    </lineage>
</organism>
<dbReference type="PANTHER" id="PTHR32305:SF15">
    <property type="entry name" value="PROTEIN RHSA-RELATED"/>
    <property type="match status" value="1"/>
</dbReference>
<proteinExistence type="predicted"/>
<gene>
    <name evidence="3" type="primary">wapA_4</name>
    <name evidence="3" type="ORF">STSP2_00583</name>
</gene>
<dbReference type="STRING" id="1936003.STSP2_00583"/>